<dbReference type="PROSITE" id="PS50893">
    <property type="entry name" value="ABC_TRANSPORTER_2"/>
    <property type="match status" value="2"/>
</dbReference>
<keyword evidence="10" id="KW-0067">ATP-binding</keyword>
<sequence>MGVGKKRFADVVVGATQPQSVSAGAIEVRDAWQNNLRHVNLDIPKHAITVFVGLSGSGKSSLVFDTIAALSRRELNETFPSFTQQYLPKYGPPNVGRIDNLPVAIVIEQRRLSGNARSTLATYTGIYSLLRLLYSRVGKPFIGYSDSYSFNLPQGMCPRCQGLGFVEEVDESKLIDPDKSLNQGAITFVSFGPGTWRWARYANSGLFDLDKPIRNYSSEEYELLMHAPQQKLKNPPENWYKTALYEGVVPRIRRSILHKKEASKHQDAIAAVVSHQVCPECRGARLKPEALTVVVNGCNIAEVCAMDLVHVLGFLDSVTDPLAAEMVRELTVKVRSLVDIGLGYLTLGRDTGTLSGGEAQRIKIAKYLTSALSDMLYVLDEPSVGLHPHDIKLITKALRALKDKGNTILIVEHSPEVIALADHVVEIGPGAGKAGGEVVFQGTYAQLLESDTLTARCLKRPHEWPQQREPRGFFPLEHVTRNNVHDLSVDVPRGVMCVVSGVAGSGKSSLVAAFRESLAEDYVDLSQAGIGVNIRSTPATYMDILPDIRKLFGAANHVSVQLFSYNGKGACPLCKGKGVTITEMAFMDPVVQVCELCHGRRYSQQVLGYQYRGRGIYQVLSMPIDAAADFFADQPAIASKLGNMRRVGLGYLSLEQSLTTLSGGELQRLKLAFELGGRGRVYILDEPTAGLHMQDTAKLVDLFNGLVDAGNSLVIIEHNLDVISQADWLIDMGPDAGSYGGRLMYSGSPRAALAVPASKTGQALAAYRLQGKA</sequence>
<evidence type="ECO:0000256" key="9">
    <source>
        <dbReference type="ARBA" id="ARBA00022833"/>
    </source>
</evidence>
<dbReference type="CDD" id="cd03270">
    <property type="entry name" value="ABC_UvrA_I"/>
    <property type="match status" value="1"/>
</dbReference>
<evidence type="ECO:0000256" key="8">
    <source>
        <dbReference type="ARBA" id="ARBA00022771"/>
    </source>
</evidence>
<dbReference type="PROSITE" id="PS00211">
    <property type="entry name" value="ABC_TRANSPORTER_1"/>
    <property type="match status" value="1"/>
</dbReference>
<dbReference type="Gene3D" id="1.20.1580.10">
    <property type="entry name" value="ABC transporter ATPase like domain"/>
    <property type="match status" value="2"/>
</dbReference>
<keyword evidence="11" id="KW-0267">Excision nuclease</keyword>
<dbReference type="GO" id="GO:0003677">
    <property type="term" value="F:DNA binding"/>
    <property type="evidence" value="ECO:0007669"/>
    <property type="project" value="UniProtKB-KW"/>
</dbReference>
<accession>A0A366KB65</accession>
<dbReference type="GO" id="GO:0008270">
    <property type="term" value="F:zinc ion binding"/>
    <property type="evidence" value="ECO:0007669"/>
    <property type="project" value="UniProtKB-KW"/>
</dbReference>
<dbReference type="Gene3D" id="3.40.50.300">
    <property type="entry name" value="P-loop containing nucleotide triphosphate hydrolases"/>
    <property type="match status" value="2"/>
</dbReference>
<dbReference type="Gene3D" id="1.10.8.280">
    <property type="entry name" value="ABC transporter ATPase domain-like"/>
    <property type="match status" value="1"/>
</dbReference>
<name>A0A366KB65_9BIFI</name>
<proteinExistence type="inferred from homology"/>
<keyword evidence="6" id="KW-0227">DNA damage</keyword>
<dbReference type="SUPFAM" id="SSF52540">
    <property type="entry name" value="P-loop containing nucleoside triphosphate hydrolases"/>
    <property type="match status" value="2"/>
</dbReference>
<comment type="caution">
    <text evidence="18">The sequence shown here is derived from an EMBL/GenBank/DDBJ whole genome shotgun (WGS) entry which is preliminary data.</text>
</comment>
<evidence type="ECO:0000259" key="17">
    <source>
        <dbReference type="PROSITE" id="PS50893"/>
    </source>
</evidence>
<evidence type="ECO:0000256" key="7">
    <source>
        <dbReference type="ARBA" id="ARBA00022769"/>
    </source>
</evidence>
<organism evidence="18 19">
    <name type="scientific">Bifidobacterium xylocopae</name>
    <dbReference type="NCBI Taxonomy" id="2493119"/>
    <lineage>
        <taxon>Bacteria</taxon>
        <taxon>Bacillati</taxon>
        <taxon>Actinomycetota</taxon>
        <taxon>Actinomycetes</taxon>
        <taxon>Bifidobacteriales</taxon>
        <taxon>Bifidobacteriaceae</taxon>
        <taxon>Bifidobacterium</taxon>
    </lineage>
</organism>
<gene>
    <name evidence="18" type="ORF">CRD59_06465</name>
</gene>
<dbReference type="GO" id="GO:0005737">
    <property type="term" value="C:cytoplasm"/>
    <property type="evidence" value="ECO:0007669"/>
    <property type="project" value="UniProtKB-SubCell"/>
</dbReference>
<evidence type="ECO:0000256" key="12">
    <source>
        <dbReference type="ARBA" id="ARBA00023125"/>
    </source>
</evidence>
<evidence type="ECO:0000256" key="6">
    <source>
        <dbReference type="ARBA" id="ARBA00022763"/>
    </source>
</evidence>
<comment type="similarity">
    <text evidence="14">Belongs to the ABC transporter superfamily. UvrA family.</text>
</comment>
<comment type="subcellular location">
    <subcellularLocation>
        <location evidence="1">Cytoplasm</location>
    </subcellularLocation>
</comment>
<keyword evidence="5" id="KW-0547">Nucleotide-binding</keyword>
<keyword evidence="7" id="KW-0228">DNA excision</keyword>
<keyword evidence="13" id="KW-0234">DNA repair</keyword>
<keyword evidence="9" id="KW-0862">Zinc</keyword>
<evidence type="ECO:0000313" key="18">
    <source>
        <dbReference type="EMBL" id="RBP98934.1"/>
    </source>
</evidence>
<evidence type="ECO:0000256" key="5">
    <source>
        <dbReference type="ARBA" id="ARBA00022741"/>
    </source>
</evidence>
<dbReference type="AlphaFoldDB" id="A0A366KB65"/>
<dbReference type="Pfam" id="PF17755">
    <property type="entry name" value="UvrA_DNA-bind"/>
    <property type="match status" value="1"/>
</dbReference>
<feature type="domain" description="ABC transporter" evidence="17">
    <location>
        <begin position="448"/>
        <end position="765"/>
    </location>
</feature>
<evidence type="ECO:0000256" key="10">
    <source>
        <dbReference type="ARBA" id="ARBA00022840"/>
    </source>
</evidence>
<dbReference type="OrthoDB" id="9809851at2"/>
<protein>
    <recommendedName>
        <fullName evidence="15">UvrABC system protein A</fullName>
    </recommendedName>
    <alternativeName>
        <fullName evidence="16">Excinuclease ABC subunit A</fullName>
    </alternativeName>
</protein>
<evidence type="ECO:0000256" key="15">
    <source>
        <dbReference type="ARBA" id="ARBA00039316"/>
    </source>
</evidence>
<evidence type="ECO:0000256" key="4">
    <source>
        <dbReference type="ARBA" id="ARBA00022737"/>
    </source>
</evidence>
<dbReference type="PANTHER" id="PTHR43152:SF2">
    <property type="entry name" value="DRUG RESISTANCE ABC TRANSPORTER"/>
    <property type="match status" value="1"/>
</dbReference>
<evidence type="ECO:0000256" key="11">
    <source>
        <dbReference type="ARBA" id="ARBA00022881"/>
    </source>
</evidence>
<dbReference type="GO" id="GO:0006281">
    <property type="term" value="P:DNA repair"/>
    <property type="evidence" value="ECO:0007669"/>
    <property type="project" value="UniProtKB-KW"/>
</dbReference>
<evidence type="ECO:0000256" key="2">
    <source>
        <dbReference type="ARBA" id="ARBA00022490"/>
    </source>
</evidence>
<feature type="domain" description="ABC transporter" evidence="17">
    <location>
        <begin position="16"/>
        <end position="454"/>
    </location>
</feature>
<reference evidence="18 19" key="1">
    <citation type="submission" date="2017-10" db="EMBL/GenBank/DDBJ databases">
        <title>Bifidobacterium xylocopum sp. nov. and Bifidobacterium aemilianum sp. nov., from the carpenter bee (Xylocopa violacea) digestive tract.</title>
        <authorList>
            <person name="Alberoni D."/>
            <person name="Baffoni L."/>
            <person name="Di Gioia D."/>
            <person name="Gaggia F."/>
            <person name="Biavati B."/>
        </authorList>
    </citation>
    <scope>NUCLEOTIDE SEQUENCE [LARGE SCALE GENOMIC DNA]</scope>
    <source>
        <strain evidence="18 19">XV2</strain>
    </source>
</reference>
<dbReference type="Proteomes" id="UP000252345">
    <property type="component" value="Unassembled WGS sequence"/>
</dbReference>
<dbReference type="InterPro" id="IPR003439">
    <property type="entry name" value="ABC_transporter-like_ATP-bd"/>
</dbReference>
<dbReference type="InterPro" id="IPR027417">
    <property type="entry name" value="P-loop_NTPase"/>
</dbReference>
<evidence type="ECO:0000256" key="14">
    <source>
        <dbReference type="ARBA" id="ARBA00038000"/>
    </source>
</evidence>
<evidence type="ECO:0000256" key="1">
    <source>
        <dbReference type="ARBA" id="ARBA00004496"/>
    </source>
</evidence>
<dbReference type="EMBL" id="PDCH01000015">
    <property type="protein sequence ID" value="RBP98934.1"/>
    <property type="molecule type" value="Genomic_DNA"/>
</dbReference>
<dbReference type="InterPro" id="IPR041552">
    <property type="entry name" value="UvrA_DNA-bd"/>
</dbReference>
<keyword evidence="19" id="KW-1185">Reference proteome</keyword>
<evidence type="ECO:0000256" key="13">
    <source>
        <dbReference type="ARBA" id="ARBA00023204"/>
    </source>
</evidence>
<keyword evidence="12" id="KW-0238">DNA-binding</keyword>
<evidence type="ECO:0000256" key="16">
    <source>
        <dbReference type="ARBA" id="ARBA00042156"/>
    </source>
</evidence>
<dbReference type="PANTHER" id="PTHR43152">
    <property type="entry name" value="UVRABC SYSTEM PROTEIN A"/>
    <property type="match status" value="1"/>
</dbReference>
<evidence type="ECO:0000256" key="3">
    <source>
        <dbReference type="ARBA" id="ARBA00022723"/>
    </source>
</evidence>
<dbReference type="RefSeq" id="WP_113853876.1">
    <property type="nucleotide sequence ID" value="NZ_PDCH01000015.1"/>
</dbReference>
<keyword evidence="4" id="KW-0677">Repeat</keyword>
<evidence type="ECO:0000313" key="19">
    <source>
        <dbReference type="Proteomes" id="UP000252345"/>
    </source>
</evidence>
<keyword evidence="8" id="KW-0863">Zinc-finger</keyword>
<keyword evidence="3" id="KW-0479">Metal-binding</keyword>
<dbReference type="GO" id="GO:0016887">
    <property type="term" value="F:ATP hydrolysis activity"/>
    <property type="evidence" value="ECO:0007669"/>
    <property type="project" value="InterPro"/>
</dbReference>
<dbReference type="GO" id="GO:0004518">
    <property type="term" value="F:nuclease activity"/>
    <property type="evidence" value="ECO:0007669"/>
    <property type="project" value="UniProtKB-KW"/>
</dbReference>
<keyword evidence="2" id="KW-0963">Cytoplasm</keyword>
<dbReference type="InterPro" id="IPR017871">
    <property type="entry name" value="ABC_transporter-like_CS"/>
</dbReference>
<dbReference type="GO" id="GO:0005524">
    <property type="term" value="F:ATP binding"/>
    <property type="evidence" value="ECO:0007669"/>
    <property type="project" value="UniProtKB-KW"/>
</dbReference>